<feature type="compositionally biased region" description="Low complexity" evidence="10">
    <location>
        <begin position="125"/>
        <end position="137"/>
    </location>
</feature>
<dbReference type="FunFam" id="2.30.42.10:FF:000137">
    <property type="entry name" value="Synaptopodin 2-like a"/>
    <property type="match status" value="1"/>
</dbReference>
<gene>
    <name evidence="12" type="primary">SYNPO2L</name>
</gene>
<feature type="compositionally biased region" description="Polar residues" evidence="10">
    <location>
        <begin position="1063"/>
        <end position="1084"/>
    </location>
</feature>
<feature type="compositionally biased region" description="Low complexity" evidence="10">
    <location>
        <begin position="1374"/>
        <end position="1387"/>
    </location>
</feature>
<keyword evidence="5" id="KW-0009">Actin-binding</keyword>
<evidence type="ECO:0000313" key="12">
    <source>
        <dbReference type="Ensembl" id="ENSFALP00000023753.1"/>
    </source>
</evidence>
<name>A0A803VLZ7_FICAL</name>
<dbReference type="Ensembl" id="ENSFALT00000032571.1">
    <property type="protein sequence ID" value="ENSFALP00000023753.1"/>
    <property type="gene ID" value="ENSFALG00000025402.1"/>
</dbReference>
<sequence length="1478" mass="157887">MGAEEEMLITLSGGAPWGFRLQGGSEQKRPLQVSKIRKRSKACRGGLWENDVLVSINGKSCAGLSHANAMQIIDSSNGTLNIRVKRIVGGDQTGPWLQRSPSPGQRVLSSPSLLSPPAQIVSSEPAGAPATTTQPSQPSQPPQPSQPWRSQRHLESLTSPPDSEAYYGETDSDADNVAQEKHRRARKKSPRSPPDSTTSGHAPQDEVSLSEQSGYESMPEAAAQGAAEPASSSGVAKREIVCLPGSRTDTPFSDSEGQLRPPSAEGREPSPEAMLLPHATKAIRAERHLIPMVGPVEHPIDEDLTTTYTEKAKQAKLHRHESIQEKNVKEAKTKCRTIASLLTDAPNPHSKGVLMFKKRRQRAKKYTLVSFGSVDEDRSYEEEDGVFPTSESEFDEEGFSDARSLTNHSDWDNTYLDIEKSKSDSEQKEEKQKGLSEASGKGARLFEQQRERAGKYTVEKTPVQKSPEAAPAAQPKQGTVNGDMPVPEKADNVPLSIHLEGVQVPSKQLSTVPTQLLTAPSPTFFPPPPSTPDPFSASSTSMFNRSARPFTPGFSGQRPATSSVIFRPSAPKKPTENLGGQSTVVPPFSPLVPGAPANAPVPTQRGPVSSSTSLYIPAPGRPTSPLESQPKGGGSTSEIKPSANTARTSTTSIFLSTPSKPGGDMASAASQPRVPGTASSSLYITPAPSQHMRSSSPVPKQPSPAITPATPRPPSEPLTSREQRIAVPAPRTGILQEARRRGNKKPMFSKIEEKKNSPNPELLSLVQNLDEKPKGDHPGAGFESGPEEDFLSLGAEACNFMQSSGRKFKTPPPVAPKPQQDAGLVNGAQDMPQLKGKGAELFAKRQSRMDKFVVETTPKPEYKPRTPSPSPSLPSCWKYSPNIRAPPPIAYNPMHSPFYPLAASKSQASKAESKVSTPDPFSASSTSMFNRSARPFTPGFSGQRPATSSVIFRPSAPKKPTENLGGQSAVVPPFSPLVPGAPANAPVPTQRGPVSSSTSLYIPAPGRPTSPLESQPKGGGSTSEIKPSANTARTSTTSIFLSTPSKPGGDMASAASQPRVPGTASSSLYITPAPSQHMRSSSPVPKQPSPAITPATPRPPSEPLTSREQRIAVPAPRTGILQEARRRGNKKPMFSKIEEKKNSPNPELLSLVQNLDEKPKGDHPGAGFESGPEEDFLSLGAEACNFMQSSGRKFKTPPPVAPKPQQDAGLVNGAQDMPQLKGKGAELFAKRQSRMDKFVVETTPKPEYKPRTPSPSPSLPSCWKYSPNIRAPPPIAYNPMHSPFYPLAASKSQASKAESKVKKAPGQKSGIKVIDIMRHQPYQLKSAMFCFGDPPSPSTQTTPGQPTAQASSSFMAAKQVPVKIAKTQEIRRFSTPAPMPASSSLAPTVLVPRSATTLDEPLWRTEMASSAPATPAPFQVELSPSPKPYPSSPEPGQVGQGPPPNSASASRFQVARPKFSAARTGMQANVWRPSFGHH</sequence>
<feature type="compositionally biased region" description="Polar residues" evidence="10">
    <location>
        <begin position="197"/>
        <end position="215"/>
    </location>
</feature>
<evidence type="ECO:0000256" key="1">
    <source>
        <dbReference type="ARBA" id="ARBA00004245"/>
    </source>
</evidence>
<feature type="region of interest" description="Disordered" evidence="10">
    <location>
        <begin position="1367"/>
        <end position="1478"/>
    </location>
</feature>
<protein>
    <recommendedName>
        <fullName evidence="9">Synaptopodin 2-like protein</fullName>
    </recommendedName>
</protein>
<reference evidence="12" key="2">
    <citation type="submission" date="2025-08" db="UniProtKB">
        <authorList>
            <consortium name="Ensembl"/>
        </authorList>
    </citation>
    <scope>IDENTIFICATION</scope>
</reference>
<evidence type="ECO:0000256" key="4">
    <source>
        <dbReference type="ARBA" id="ARBA00022553"/>
    </source>
</evidence>
<dbReference type="InterPro" id="IPR036034">
    <property type="entry name" value="PDZ_sf"/>
</dbReference>
<reference evidence="12" key="3">
    <citation type="submission" date="2025-09" db="UniProtKB">
        <authorList>
            <consortium name="Ensembl"/>
        </authorList>
    </citation>
    <scope>IDENTIFICATION</scope>
</reference>
<dbReference type="PANTHER" id="PTHR24217">
    <property type="entry name" value="PUTATIVE-RELATED"/>
    <property type="match status" value="1"/>
</dbReference>
<dbReference type="SMART" id="SM00228">
    <property type="entry name" value="PDZ"/>
    <property type="match status" value="1"/>
</dbReference>
<evidence type="ECO:0000256" key="10">
    <source>
        <dbReference type="SAM" id="MobiDB-lite"/>
    </source>
</evidence>
<feature type="compositionally biased region" description="Low complexity" evidence="10">
    <location>
        <begin position="219"/>
        <end position="234"/>
    </location>
</feature>
<feature type="domain" description="PDZ" evidence="11">
    <location>
        <begin position="6"/>
        <end position="88"/>
    </location>
</feature>
<feature type="compositionally biased region" description="Polar residues" evidence="10">
    <location>
        <begin position="247"/>
        <end position="256"/>
    </location>
</feature>
<evidence type="ECO:0000256" key="7">
    <source>
        <dbReference type="ARBA" id="ARBA00038161"/>
    </source>
</evidence>
<keyword evidence="2" id="KW-0488">Methylation</keyword>
<evidence type="ECO:0000256" key="2">
    <source>
        <dbReference type="ARBA" id="ARBA00022481"/>
    </source>
</evidence>
<evidence type="ECO:0000313" key="13">
    <source>
        <dbReference type="Proteomes" id="UP000016665"/>
    </source>
</evidence>
<dbReference type="GO" id="GO:0003779">
    <property type="term" value="F:actin binding"/>
    <property type="evidence" value="ECO:0007669"/>
    <property type="project" value="UniProtKB-KW"/>
</dbReference>
<feature type="region of interest" description="Disordered" evidence="10">
    <location>
        <begin position="379"/>
        <end position="499"/>
    </location>
</feature>
<feature type="region of interest" description="Disordered" evidence="10">
    <location>
        <begin position="517"/>
        <end position="831"/>
    </location>
</feature>
<dbReference type="GeneTree" id="ENSGT00950000183054"/>
<comment type="subcellular location">
    <subcellularLocation>
        <location evidence="1">Cytoplasm</location>
        <location evidence="1">Cytoskeleton</location>
    </subcellularLocation>
</comment>
<evidence type="ECO:0000256" key="6">
    <source>
        <dbReference type="ARBA" id="ARBA00023212"/>
    </source>
</evidence>
<feature type="region of interest" description="Disordered" evidence="10">
    <location>
        <begin position="1329"/>
        <end position="1355"/>
    </location>
</feature>
<feature type="region of interest" description="Disordered" evidence="10">
    <location>
        <begin position="854"/>
        <end position="874"/>
    </location>
</feature>
<evidence type="ECO:0000256" key="5">
    <source>
        <dbReference type="ARBA" id="ARBA00023203"/>
    </source>
</evidence>
<feature type="compositionally biased region" description="Basic and acidic residues" evidence="10">
    <location>
        <begin position="854"/>
        <end position="864"/>
    </location>
</feature>
<dbReference type="CDD" id="cd10820">
    <property type="entry name" value="PDZ_SYNPO2-like"/>
    <property type="match status" value="1"/>
</dbReference>
<keyword evidence="6" id="KW-0206">Cytoskeleton</keyword>
<dbReference type="InterPro" id="IPR051976">
    <property type="entry name" value="Synaptopodin_domain"/>
</dbReference>
<feature type="compositionally biased region" description="Polar residues" evidence="10">
    <location>
        <begin position="636"/>
        <end position="659"/>
    </location>
</feature>
<feature type="region of interest" description="Disordered" evidence="10">
    <location>
        <begin position="903"/>
        <end position="1217"/>
    </location>
</feature>
<keyword evidence="3" id="KW-0963">Cytoplasm</keyword>
<evidence type="ECO:0000259" key="11">
    <source>
        <dbReference type="PROSITE" id="PS50106"/>
    </source>
</evidence>
<feature type="compositionally biased region" description="Polar residues" evidence="10">
    <location>
        <begin position="1022"/>
        <end position="1045"/>
    </location>
</feature>
<dbReference type="GO" id="GO:0015629">
    <property type="term" value="C:actin cytoskeleton"/>
    <property type="evidence" value="ECO:0007669"/>
    <property type="project" value="TreeGrafter"/>
</dbReference>
<dbReference type="GO" id="GO:0032233">
    <property type="term" value="P:positive regulation of actin filament bundle assembly"/>
    <property type="evidence" value="ECO:0007669"/>
    <property type="project" value="TreeGrafter"/>
</dbReference>
<feature type="region of interest" description="Disordered" evidence="10">
    <location>
        <begin position="1240"/>
        <end position="1260"/>
    </location>
</feature>
<evidence type="ECO:0000256" key="9">
    <source>
        <dbReference type="ARBA" id="ARBA00069693"/>
    </source>
</evidence>
<feature type="compositionally biased region" description="Pro residues" evidence="10">
    <location>
        <begin position="523"/>
        <end position="532"/>
    </location>
</feature>
<dbReference type="PROSITE" id="PS50106">
    <property type="entry name" value="PDZ"/>
    <property type="match status" value="1"/>
</dbReference>
<dbReference type="Proteomes" id="UP000016665">
    <property type="component" value="Chromosome 6"/>
</dbReference>
<feature type="compositionally biased region" description="Basic and acidic residues" evidence="10">
    <location>
        <begin position="417"/>
        <end position="434"/>
    </location>
</feature>
<evidence type="ECO:0000256" key="3">
    <source>
        <dbReference type="ARBA" id="ARBA00022490"/>
    </source>
</evidence>
<accession>A0A803VLZ7</accession>
<dbReference type="SUPFAM" id="SSF50156">
    <property type="entry name" value="PDZ domain-like"/>
    <property type="match status" value="1"/>
</dbReference>
<evidence type="ECO:0000256" key="8">
    <source>
        <dbReference type="ARBA" id="ARBA00057136"/>
    </source>
</evidence>
<dbReference type="Gene3D" id="2.30.42.10">
    <property type="match status" value="1"/>
</dbReference>
<keyword evidence="13" id="KW-1185">Reference proteome</keyword>
<dbReference type="InterPro" id="IPR001478">
    <property type="entry name" value="PDZ"/>
</dbReference>
<proteinExistence type="inferred from homology"/>
<feature type="compositionally biased region" description="Low complexity" evidence="10">
    <location>
        <begin position="1338"/>
        <end position="1351"/>
    </location>
</feature>
<comment type="similarity">
    <text evidence="7">Belongs to the synaptopodin family.</text>
</comment>
<feature type="compositionally biased region" description="Polar residues" evidence="10">
    <location>
        <begin position="677"/>
        <end position="698"/>
    </location>
</feature>
<keyword evidence="4" id="KW-0597">Phosphoprotein</keyword>
<dbReference type="PANTHER" id="PTHR24217:SF10">
    <property type="entry name" value="SYNAPTOPODIN 2-LIKE PROTEIN"/>
    <property type="match status" value="1"/>
</dbReference>
<dbReference type="GO" id="GO:0030018">
    <property type="term" value="C:Z disc"/>
    <property type="evidence" value="ECO:0007669"/>
    <property type="project" value="TreeGrafter"/>
</dbReference>
<comment type="function">
    <text evidence="8">Actin-associated protein that may play a role in modulating actin-based shape.</text>
</comment>
<feature type="compositionally biased region" description="Low complexity" evidence="10">
    <location>
        <begin position="108"/>
        <end position="117"/>
    </location>
</feature>
<dbReference type="GO" id="GO:0005634">
    <property type="term" value="C:nucleus"/>
    <property type="evidence" value="ECO:0007669"/>
    <property type="project" value="TreeGrafter"/>
</dbReference>
<organism evidence="12 13">
    <name type="scientific">Ficedula albicollis</name>
    <name type="common">Collared flycatcher</name>
    <name type="synonym">Muscicapa albicollis</name>
    <dbReference type="NCBI Taxonomy" id="59894"/>
    <lineage>
        <taxon>Eukaryota</taxon>
        <taxon>Metazoa</taxon>
        <taxon>Chordata</taxon>
        <taxon>Craniata</taxon>
        <taxon>Vertebrata</taxon>
        <taxon>Euteleostomi</taxon>
        <taxon>Archelosauria</taxon>
        <taxon>Archosauria</taxon>
        <taxon>Dinosauria</taxon>
        <taxon>Saurischia</taxon>
        <taxon>Theropoda</taxon>
        <taxon>Coelurosauria</taxon>
        <taxon>Aves</taxon>
        <taxon>Neognathae</taxon>
        <taxon>Neoaves</taxon>
        <taxon>Telluraves</taxon>
        <taxon>Australaves</taxon>
        <taxon>Passeriformes</taxon>
        <taxon>Muscicapidae</taxon>
        <taxon>Ficedula</taxon>
    </lineage>
</organism>
<feature type="compositionally biased region" description="Basic residues" evidence="10">
    <location>
        <begin position="181"/>
        <end position="190"/>
    </location>
</feature>
<feature type="compositionally biased region" description="Basic and acidic residues" evidence="10">
    <location>
        <begin position="1240"/>
        <end position="1250"/>
    </location>
</feature>
<dbReference type="Pfam" id="PF00595">
    <property type="entry name" value="PDZ"/>
    <property type="match status" value="1"/>
</dbReference>
<feature type="region of interest" description="Disordered" evidence="10">
    <location>
        <begin position="91"/>
        <end position="273"/>
    </location>
</feature>
<reference evidence="12 13" key="1">
    <citation type="journal article" date="2012" name="Nature">
        <title>The genomic landscape of species divergence in Ficedula flycatchers.</title>
        <authorList>
            <person name="Ellegren H."/>
            <person name="Smeds L."/>
            <person name="Burri R."/>
            <person name="Olason P.I."/>
            <person name="Backstrom N."/>
            <person name="Kawakami T."/>
            <person name="Kunstner A."/>
            <person name="Makinen H."/>
            <person name="Nadachowska-Brzyska K."/>
            <person name="Qvarnstrom A."/>
            <person name="Uebbing S."/>
            <person name="Wolf J.B."/>
        </authorList>
    </citation>
    <scope>NUCLEOTIDE SEQUENCE [LARGE SCALE GENOMIC DNA]</scope>
</reference>
<feature type="compositionally biased region" description="Basic and acidic residues" evidence="10">
    <location>
        <begin position="447"/>
        <end position="458"/>
    </location>
</feature>